<gene>
    <name evidence="1" type="ORF">V202x_46180</name>
</gene>
<name>A0A517X127_9PLAN</name>
<sequence length="292" mass="32987">MSFQLTLFFRINRVPFSIGKVVLMLAFTLTLSGCPSTQFYGLLVYNRTGTEIKNFMIESKGRVYNFNSPPLNGRQFHPDGPFIGAMPSKVKCTWQDQRGQTYESNLSIPKPRKDQGLSTRACFLILPDQTIKVATFSVEEMRDDAQVKNGLDRIFASNGGPVYEVDVKNRSGDVIQNIAVYFGKYSVFNENYLDSEQKNGQLKGNSGVSSMSCEGLPYKITDSARIEWDDEQGKRHQQIIQLKNIIPADLNGRSISFTIGEDDQVVLSTYPSNELQKWIHHNFLTDKGDLNK</sequence>
<keyword evidence="2" id="KW-1185">Reference proteome</keyword>
<accession>A0A517X127</accession>
<reference evidence="1 2" key="1">
    <citation type="submission" date="2019-03" db="EMBL/GenBank/DDBJ databases">
        <title>Deep-cultivation of Planctomycetes and their phenomic and genomic characterization uncovers novel biology.</title>
        <authorList>
            <person name="Wiegand S."/>
            <person name="Jogler M."/>
            <person name="Boedeker C."/>
            <person name="Pinto D."/>
            <person name="Vollmers J."/>
            <person name="Rivas-Marin E."/>
            <person name="Kohn T."/>
            <person name="Peeters S.H."/>
            <person name="Heuer A."/>
            <person name="Rast P."/>
            <person name="Oberbeckmann S."/>
            <person name="Bunk B."/>
            <person name="Jeske O."/>
            <person name="Meyerdierks A."/>
            <person name="Storesund J.E."/>
            <person name="Kallscheuer N."/>
            <person name="Luecker S."/>
            <person name="Lage O.M."/>
            <person name="Pohl T."/>
            <person name="Merkel B.J."/>
            <person name="Hornburger P."/>
            <person name="Mueller R.-W."/>
            <person name="Bruemmer F."/>
            <person name="Labrenz M."/>
            <person name="Spormann A.M."/>
            <person name="Op den Camp H."/>
            <person name="Overmann J."/>
            <person name="Amann R."/>
            <person name="Jetten M.S.M."/>
            <person name="Mascher T."/>
            <person name="Medema M.H."/>
            <person name="Devos D.P."/>
            <person name="Kaster A.-K."/>
            <person name="Ovreas L."/>
            <person name="Rohde M."/>
            <person name="Galperin M.Y."/>
            <person name="Jogler C."/>
        </authorList>
    </citation>
    <scope>NUCLEOTIDE SEQUENCE [LARGE SCALE GENOMIC DNA]</scope>
    <source>
        <strain evidence="1 2">V202</strain>
    </source>
</reference>
<dbReference type="AlphaFoldDB" id="A0A517X127"/>
<dbReference type="EMBL" id="CP037422">
    <property type="protein sequence ID" value="QDU11199.1"/>
    <property type="molecule type" value="Genomic_DNA"/>
</dbReference>
<evidence type="ECO:0000313" key="2">
    <source>
        <dbReference type="Proteomes" id="UP000318384"/>
    </source>
</evidence>
<proteinExistence type="predicted"/>
<protein>
    <submittedName>
        <fullName evidence="1">Uncharacterized protein</fullName>
    </submittedName>
</protein>
<evidence type="ECO:0000313" key="1">
    <source>
        <dbReference type="EMBL" id="QDU11199.1"/>
    </source>
</evidence>
<dbReference type="Proteomes" id="UP000318384">
    <property type="component" value="Chromosome"/>
</dbReference>
<organism evidence="1 2">
    <name type="scientific">Gimesia aquarii</name>
    <dbReference type="NCBI Taxonomy" id="2527964"/>
    <lineage>
        <taxon>Bacteria</taxon>
        <taxon>Pseudomonadati</taxon>
        <taxon>Planctomycetota</taxon>
        <taxon>Planctomycetia</taxon>
        <taxon>Planctomycetales</taxon>
        <taxon>Planctomycetaceae</taxon>
        <taxon>Gimesia</taxon>
    </lineage>
</organism>